<dbReference type="Gene3D" id="3.40.50.300">
    <property type="entry name" value="P-loop containing nucleotide triphosphate hydrolases"/>
    <property type="match status" value="1"/>
</dbReference>
<dbReference type="AlphaFoldDB" id="A0A564W2T7"/>
<accession>A0A564W2T7</accession>
<keyword evidence="2" id="KW-1185">Reference proteome</keyword>
<reference evidence="1 2" key="1">
    <citation type="submission" date="2019-07" db="EMBL/GenBank/DDBJ databases">
        <authorList>
            <person name="Hibberd C M."/>
            <person name="Gehrig L. J."/>
            <person name="Chang H.-W."/>
            <person name="Venkatesh S."/>
        </authorList>
    </citation>
    <scope>NUCLEOTIDE SEQUENCE [LARGE SCALE GENOMIC DNA]</scope>
    <source>
        <strain evidence="1">Blautia_luti_SSTS_Bg7063</strain>
    </source>
</reference>
<sequence>MIIPIIIDQPEDNLDNQSVYNKLVPCICAAKQKRQVIIVTHNPNIAVACDAEQIVCCRMDKILIKSHILPEQSKIKKLRKM</sequence>
<organism evidence="1 2">
    <name type="scientific">Blautia luti</name>
    <dbReference type="NCBI Taxonomy" id="89014"/>
    <lineage>
        <taxon>Bacteria</taxon>
        <taxon>Bacillati</taxon>
        <taxon>Bacillota</taxon>
        <taxon>Clostridia</taxon>
        <taxon>Lachnospirales</taxon>
        <taxon>Lachnospiraceae</taxon>
        <taxon>Blautia</taxon>
    </lineage>
</organism>
<protein>
    <submittedName>
        <fullName evidence="1">Uncharacterized protein</fullName>
    </submittedName>
</protein>
<gene>
    <name evidence="1" type="ORF">RSSSTS7063_03287</name>
</gene>
<evidence type="ECO:0000313" key="1">
    <source>
        <dbReference type="EMBL" id="VUX38312.1"/>
    </source>
</evidence>
<evidence type="ECO:0000313" key="2">
    <source>
        <dbReference type="Proteomes" id="UP000408482"/>
    </source>
</evidence>
<dbReference type="Proteomes" id="UP000408482">
    <property type="component" value="Unassembled WGS sequence"/>
</dbReference>
<name>A0A564W2T7_9FIRM</name>
<proteinExistence type="predicted"/>
<dbReference type="EMBL" id="CABHNW010000075">
    <property type="protein sequence ID" value="VUX38312.1"/>
    <property type="molecule type" value="Genomic_DNA"/>
</dbReference>
<dbReference type="InterPro" id="IPR027417">
    <property type="entry name" value="P-loop_NTPase"/>
</dbReference>
<dbReference type="SUPFAM" id="SSF52540">
    <property type="entry name" value="P-loop containing nucleoside triphosphate hydrolases"/>
    <property type="match status" value="1"/>
</dbReference>